<dbReference type="InterPro" id="IPR057541">
    <property type="entry name" value="PACS1/2_N"/>
</dbReference>
<feature type="compositionally biased region" description="Low complexity" evidence="3">
    <location>
        <begin position="598"/>
        <end position="608"/>
    </location>
</feature>
<feature type="compositionally biased region" description="Pro residues" evidence="3">
    <location>
        <begin position="609"/>
        <end position="627"/>
    </location>
</feature>
<name>A0A3R7QJK9_PENVA</name>
<keyword evidence="2" id="KW-0597">Phosphoprotein</keyword>
<dbReference type="STRING" id="6689.A0A3R7QJK9"/>
<keyword evidence="7" id="KW-1185">Reference proteome</keyword>
<accession>A0A3R7QJK9</accession>
<feature type="region of interest" description="Disordered" evidence="3">
    <location>
        <begin position="840"/>
        <end position="967"/>
    </location>
</feature>
<feature type="compositionally biased region" description="Low complexity" evidence="3">
    <location>
        <begin position="524"/>
        <end position="562"/>
    </location>
</feature>
<feature type="compositionally biased region" description="Basic and acidic residues" evidence="3">
    <location>
        <begin position="926"/>
        <end position="940"/>
    </location>
</feature>
<evidence type="ECO:0000256" key="1">
    <source>
        <dbReference type="ARBA" id="ARBA00008590"/>
    </source>
</evidence>
<feature type="compositionally biased region" description="Low complexity" evidence="3">
    <location>
        <begin position="1207"/>
        <end position="1217"/>
    </location>
</feature>
<feature type="compositionally biased region" description="Pro residues" evidence="3">
    <location>
        <begin position="563"/>
        <end position="597"/>
    </location>
</feature>
<dbReference type="Pfam" id="PF25332">
    <property type="entry name" value="C2_PACS_N"/>
    <property type="match status" value="1"/>
</dbReference>
<dbReference type="Proteomes" id="UP000283509">
    <property type="component" value="Unassembled WGS sequence"/>
</dbReference>
<reference evidence="6 7" key="2">
    <citation type="submission" date="2019-01" db="EMBL/GenBank/DDBJ databases">
        <title>The decoding of complex shrimp genome reveals the adaptation for benthos swimmer, frequently molting mechanism and breeding impact on genome.</title>
        <authorList>
            <person name="Sun Y."/>
            <person name="Gao Y."/>
            <person name="Yu Y."/>
        </authorList>
    </citation>
    <scope>NUCLEOTIDE SEQUENCE [LARGE SCALE GENOMIC DNA]</scope>
    <source>
        <tissue evidence="6">Muscle</tissue>
    </source>
</reference>
<proteinExistence type="inferred from homology"/>
<organism evidence="6 7">
    <name type="scientific">Penaeus vannamei</name>
    <name type="common">Whiteleg shrimp</name>
    <name type="synonym">Litopenaeus vannamei</name>
    <dbReference type="NCBI Taxonomy" id="6689"/>
    <lineage>
        <taxon>Eukaryota</taxon>
        <taxon>Metazoa</taxon>
        <taxon>Ecdysozoa</taxon>
        <taxon>Arthropoda</taxon>
        <taxon>Crustacea</taxon>
        <taxon>Multicrustacea</taxon>
        <taxon>Malacostraca</taxon>
        <taxon>Eumalacostraca</taxon>
        <taxon>Eucarida</taxon>
        <taxon>Decapoda</taxon>
        <taxon>Dendrobranchiata</taxon>
        <taxon>Penaeoidea</taxon>
        <taxon>Penaeidae</taxon>
        <taxon>Penaeus</taxon>
    </lineage>
</organism>
<feature type="compositionally biased region" description="Polar residues" evidence="3">
    <location>
        <begin position="958"/>
        <end position="967"/>
    </location>
</feature>
<gene>
    <name evidence="6" type="ORF">C7M84_012214</name>
</gene>
<dbReference type="InterPro" id="IPR019381">
    <property type="entry name" value="PACS1/2_C"/>
</dbReference>
<dbReference type="OrthoDB" id="28829at2759"/>
<feature type="region of interest" description="Disordered" evidence="3">
    <location>
        <begin position="1197"/>
        <end position="1237"/>
    </location>
</feature>
<comment type="similarity">
    <text evidence="1">Belongs to the PACS family.</text>
</comment>
<evidence type="ECO:0000256" key="2">
    <source>
        <dbReference type="ARBA" id="ARBA00022553"/>
    </source>
</evidence>
<feature type="region of interest" description="Disordered" evidence="3">
    <location>
        <begin position="523"/>
        <end position="635"/>
    </location>
</feature>
<evidence type="ECO:0000259" key="4">
    <source>
        <dbReference type="Pfam" id="PF10254"/>
    </source>
</evidence>
<reference evidence="6 7" key="1">
    <citation type="submission" date="2018-04" db="EMBL/GenBank/DDBJ databases">
        <authorList>
            <person name="Zhang X."/>
            <person name="Yuan J."/>
            <person name="Li F."/>
            <person name="Xiang J."/>
        </authorList>
    </citation>
    <scope>NUCLEOTIDE SEQUENCE [LARGE SCALE GENOMIC DNA]</scope>
    <source>
        <tissue evidence="6">Muscle</tissue>
    </source>
</reference>
<feature type="region of interest" description="Disordered" evidence="3">
    <location>
        <begin position="714"/>
        <end position="787"/>
    </location>
</feature>
<feature type="domain" description="Phosphofurin acidic cluster sorting protein 1/2 N-terminal C2" evidence="5">
    <location>
        <begin position="639"/>
        <end position="720"/>
    </location>
</feature>
<dbReference type="EMBL" id="QCYY01002549">
    <property type="protein sequence ID" value="ROT69575.1"/>
    <property type="molecule type" value="Genomic_DNA"/>
</dbReference>
<comment type="caution">
    <text evidence="6">The sequence shown here is derived from an EMBL/GenBank/DDBJ whole genome shotgun (WGS) entry which is preliminary data.</text>
</comment>
<evidence type="ECO:0000259" key="5">
    <source>
        <dbReference type="Pfam" id="PF25332"/>
    </source>
</evidence>
<dbReference type="Pfam" id="PF10254">
    <property type="entry name" value="Pacs-1"/>
    <property type="match status" value="1"/>
</dbReference>
<protein>
    <submittedName>
        <fullName evidence="6">Putative phosphofurin acidic cluster sorting protein 2 isoform X3</fullName>
    </submittedName>
</protein>
<feature type="compositionally biased region" description="Basic and acidic residues" evidence="3">
    <location>
        <begin position="871"/>
        <end position="904"/>
    </location>
</feature>
<feature type="compositionally biased region" description="Basic residues" evidence="3">
    <location>
        <begin position="768"/>
        <end position="777"/>
    </location>
</feature>
<feature type="domain" description="Phosphofurin acidic cluster sorting protein 1/2 C-terminal" evidence="4">
    <location>
        <begin position="973"/>
        <end position="1380"/>
    </location>
</feature>
<dbReference type="PANTHER" id="PTHR13280:SF17">
    <property type="entry name" value="KRUEPPEL TARGET AT 95D, ISOFORM A"/>
    <property type="match status" value="1"/>
</dbReference>
<feature type="compositionally biased region" description="Acidic residues" evidence="3">
    <location>
        <begin position="742"/>
        <end position="762"/>
    </location>
</feature>
<dbReference type="PANTHER" id="PTHR13280">
    <property type="entry name" value="PHOSPHOFURIN ACIDIC CLUSTER SORTING PROTEIN"/>
    <property type="match status" value="1"/>
</dbReference>
<evidence type="ECO:0000256" key="3">
    <source>
        <dbReference type="SAM" id="MobiDB-lite"/>
    </source>
</evidence>
<evidence type="ECO:0000313" key="6">
    <source>
        <dbReference type="EMBL" id="ROT69575.1"/>
    </source>
</evidence>
<feature type="compositionally biased region" description="Low complexity" evidence="3">
    <location>
        <begin position="1224"/>
        <end position="1236"/>
    </location>
</feature>
<sequence length="1386" mass="156167">MPLFHAFRCRLMPLFHAFRLSPYALVPRVPLSPYALVPRVPLSPYAPVHAFPLSLMPLFHAFRCRLVPLFHAFRCRLCALVPRVPLSPCALFPRVPLCLVPLFHAFRCRLMPCSTRSVVALCPCSHAFRCRLMPLFLRCRAFRVPLSPLMPLFHAFRCRLMPLFHAFRCRLMPLFHAFRCCLVPLFHAFRVALLPLFHAFRCRLMPLFHAFRCRLALFHAFRCRLMPLFHAFRCRLMPLFHAFRCRLVPLFHAFRCRLMPLFPRVPSPCAFAFRLMPCSTRSVVAPLFTRSALVPLFHAFRCRLMPLHAFRCRLMPLFHAFRCRLVPLFHAFRCRLMPLFHAFRCRLVPCSTRSVVAPYASVLPLVPRVPLSPPLFHAFRCRLVPLFHAFRCRPRPRSDPGTARERGGPRAALPEALEGFLHARSPLAPPRPSAGTEHALLIASAVLGVAENALGSRTYERDRQTQASFFLGCILQGLECDSDFSGAARRPLFSLRRGGLECARQHFRGFFASGLAFHLGGGTPHLHSTHTPPHTPTHSPIHPYHPTRAPLPTHTPLTHPTIHPLPPTHPLPTHTPPTRPTHPLPPTHPHPPLPPTHTHPTYPTRAPLTPTPPHPPPHPPCTPTPPAPKRHLPDPLLLPLQYPHFLKREGNTLQIMLQRRKKYKHRTILGFKTLAVGVINMSQVLQRPVDRELELYSEGKEKGVSLAKVTMVSLSSQPVDTDEPPERAKSFMADNPDLVEVYSDDDEDYSSQDEGSDSEPILEDGSRRTHHHLRSNTRSKSLPPNARQRNLKQRFIALLKRFKVPEALQAFDQDQELDPRTGGEVDEAEIEDLFDELEDLSDSGPEVDTISITSTPKPSLRPYFSSSRSLLNEDKVGADRLSDESSKRADSDHMENWTDQEHSDPQCLASSPPREDKNKSNKNKLFNRDRSNMSLKERRSVSSTGGSTPRQEKMVVERSNSSANVDSSPRKVLLEQLARVLPVEDVQLPDHVVLVNTGESHGPLLSAHLTEHGHRVITTMSMADVKATVSHLVNKLQKFCNSNAKAPGPMKVVVVGSDTYISCVLRPYVDQFSSKPPDFQNHVRFLIIPLGVNSLAKYLGSVDSVYGAAFVSESWREVVERWEKPDVQEVVNRIHRYLTQAQHTLHLPIAEAMLTYKEKSGDDESTQAFVPFIMDVRLGSGDVTSSSVDLDEPLSTPTAIILPGSPPAASTPTTGLSIDKTRDNTTPPSSPNINSSHLANYKSLSESGGQEALDLQVDYWLVRSSGREDKEKEKEKEKARVEGGKYTLKTSFRTLQVARLAPLGVTPPVDPYSFQHLTLSYATKEKKQRIVDGVSRLLASAKNQPFKVNIDSAEWTNVKFFQLSSQWQTQIKTFPISLFSLQDSNL</sequence>
<evidence type="ECO:0000313" key="7">
    <source>
        <dbReference type="Proteomes" id="UP000283509"/>
    </source>
</evidence>
<dbReference type="GO" id="GO:0072659">
    <property type="term" value="P:protein localization to plasma membrane"/>
    <property type="evidence" value="ECO:0007669"/>
    <property type="project" value="TreeGrafter"/>
</dbReference>